<dbReference type="Pfam" id="PF01520">
    <property type="entry name" value="Amidase_3"/>
    <property type="match status" value="1"/>
</dbReference>
<dbReference type="GO" id="GO:0030288">
    <property type="term" value="C:outer membrane-bounded periplasmic space"/>
    <property type="evidence" value="ECO:0007669"/>
    <property type="project" value="TreeGrafter"/>
</dbReference>
<dbReference type="FunFam" id="3.40.630.40:FF:000005">
    <property type="entry name" value="N-acetylmuramoyl-L-alanine amidase (AmiA)"/>
    <property type="match status" value="1"/>
</dbReference>
<keyword evidence="7" id="KW-1185">Reference proteome</keyword>
<comment type="catalytic activity">
    <reaction evidence="1">
        <text>Hydrolyzes the link between N-acetylmuramoyl residues and L-amino acid residues in certain cell-wall glycopeptides.</text>
        <dbReference type="EC" id="3.5.1.28"/>
    </reaction>
</comment>
<evidence type="ECO:0000256" key="2">
    <source>
        <dbReference type="ARBA" id="ARBA00011901"/>
    </source>
</evidence>
<dbReference type="SMART" id="SM00646">
    <property type="entry name" value="Ami_3"/>
    <property type="match status" value="1"/>
</dbReference>
<keyword evidence="4" id="KW-0732">Signal</keyword>
<evidence type="ECO:0000256" key="4">
    <source>
        <dbReference type="SAM" id="SignalP"/>
    </source>
</evidence>
<evidence type="ECO:0000313" key="7">
    <source>
        <dbReference type="Proteomes" id="UP000036958"/>
    </source>
</evidence>
<dbReference type="EC" id="3.5.1.28" evidence="2"/>
<dbReference type="SUPFAM" id="SSF53187">
    <property type="entry name" value="Zn-dependent exopeptidases"/>
    <property type="match status" value="1"/>
</dbReference>
<feature type="signal peptide" evidence="4">
    <location>
        <begin position="1"/>
        <end position="24"/>
    </location>
</feature>
<feature type="domain" description="MurNAc-LAA" evidence="5">
    <location>
        <begin position="94"/>
        <end position="252"/>
    </location>
</feature>
<dbReference type="CDD" id="cd02696">
    <property type="entry name" value="MurNAc-LAA"/>
    <property type="match status" value="1"/>
</dbReference>
<reference evidence="7" key="1">
    <citation type="submission" date="2015-07" db="EMBL/GenBank/DDBJ databases">
        <title>Genome sequencing of Sunxiuqinia dokdonensis strain SK.</title>
        <authorList>
            <person name="Ahn S."/>
            <person name="Kim B.-C."/>
        </authorList>
    </citation>
    <scope>NUCLEOTIDE SEQUENCE [LARGE SCALE GENOMIC DNA]</scope>
    <source>
        <strain evidence="7">SK</strain>
    </source>
</reference>
<gene>
    <name evidence="6" type="ORF">NC99_18340</name>
</gene>
<dbReference type="PANTHER" id="PTHR30404:SF0">
    <property type="entry name" value="N-ACETYLMURAMOYL-L-ALANINE AMIDASE AMIC"/>
    <property type="match status" value="1"/>
</dbReference>
<evidence type="ECO:0000256" key="3">
    <source>
        <dbReference type="ARBA" id="ARBA00022801"/>
    </source>
</evidence>
<name>A0A0L8VA34_9BACT</name>
<dbReference type="AlphaFoldDB" id="A0A0L8VA34"/>
<dbReference type="STRING" id="1409788.NC99_18340"/>
<dbReference type="PANTHER" id="PTHR30404">
    <property type="entry name" value="N-ACETYLMURAMOYL-L-ALANINE AMIDASE"/>
    <property type="match status" value="1"/>
</dbReference>
<protein>
    <recommendedName>
        <fullName evidence="2">N-acetylmuramoyl-L-alanine amidase</fullName>
        <ecNumber evidence="2">3.5.1.28</ecNumber>
    </recommendedName>
</protein>
<dbReference type="Gene3D" id="3.40.630.40">
    <property type="entry name" value="Zn-dependent exopeptidases"/>
    <property type="match status" value="1"/>
</dbReference>
<sequence length="378" mass="42500">MNISQKLIFVFAGFVFLFSQVAQGTNTPDKPFTVIIDPGHGGKDPGAVFKQIREKDIVLGIGLKLGNYMRENLPDVKIIYTRDRDVFVPLHERAEIANKNKADLFISLHANYCGTPSITGTETFVLGLHRTEENLDVAKKENAVILMEDDYSTTYQGFDPNSSESYIMFEMVQDEHLYQSIDLAAEIQSQFKNRAGRKDRGVKQAGFLVLRRTSMPSVLVEAGFLSNNYEANYMNSDDGQAYLASAIFRAVRDYKKAIDSKSDYKLLASNTTTAAIPAAPKQEMITSESQVDGVYFRIQLAATSKKIEPVAANFKGLKDVERKQMNPVYKYFYGKTSSFEEIQAIKNEIVPLYPDAFIVAFEQDETIPLKKALRKLKP</sequence>
<dbReference type="Proteomes" id="UP000036958">
    <property type="component" value="Unassembled WGS sequence"/>
</dbReference>
<dbReference type="GO" id="GO:0009253">
    <property type="term" value="P:peptidoglycan catabolic process"/>
    <property type="evidence" value="ECO:0007669"/>
    <property type="project" value="InterPro"/>
</dbReference>
<dbReference type="GO" id="GO:0008745">
    <property type="term" value="F:N-acetylmuramoyl-L-alanine amidase activity"/>
    <property type="evidence" value="ECO:0007669"/>
    <property type="project" value="UniProtKB-EC"/>
</dbReference>
<dbReference type="EMBL" id="LGIA01000145">
    <property type="protein sequence ID" value="KOH45316.1"/>
    <property type="molecule type" value="Genomic_DNA"/>
</dbReference>
<feature type="chain" id="PRO_5005591557" description="N-acetylmuramoyl-L-alanine amidase" evidence="4">
    <location>
        <begin position="25"/>
        <end position="378"/>
    </location>
</feature>
<comment type="caution">
    <text evidence="6">The sequence shown here is derived from an EMBL/GenBank/DDBJ whole genome shotgun (WGS) entry which is preliminary data.</text>
</comment>
<keyword evidence="3 6" id="KW-0378">Hydrolase</keyword>
<evidence type="ECO:0000256" key="1">
    <source>
        <dbReference type="ARBA" id="ARBA00001561"/>
    </source>
</evidence>
<dbReference type="PATRIC" id="fig|1409788.3.peg.1900"/>
<dbReference type="InterPro" id="IPR050695">
    <property type="entry name" value="N-acetylmuramoyl_amidase_3"/>
</dbReference>
<proteinExistence type="predicted"/>
<accession>A0A0L8VA34</accession>
<evidence type="ECO:0000313" key="6">
    <source>
        <dbReference type="EMBL" id="KOH45316.1"/>
    </source>
</evidence>
<dbReference type="InterPro" id="IPR002508">
    <property type="entry name" value="MurNAc-LAA_cat"/>
</dbReference>
<evidence type="ECO:0000259" key="5">
    <source>
        <dbReference type="SMART" id="SM00646"/>
    </source>
</evidence>
<organism evidence="6 7">
    <name type="scientific">Sunxiuqinia dokdonensis</name>
    <dbReference type="NCBI Taxonomy" id="1409788"/>
    <lineage>
        <taxon>Bacteria</taxon>
        <taxon>Pseudomonadati</taxon>
        <taxon>Bacteroidota</taxon>
        <taxon>Bacteroidia</taxon>
        <taxon>Marinilabiliales</taxon>
        <taxon>Prolixibacteraceae</taxon>
        <taxon>Sunxiuqinia</taxon>
    </lineage>
</organism>